<comment type="caution">
    <text evidence="1">The sequence shown here is derived from an EMBL/GenBank/DDBJ whole genome shotgun (WGS) entry which is preliminary data.</text>
</comment>
<keyword evidence="2" id="KW-1185">Reference proteome</keyword>
<evidence type="ECO:0000313" key="1">
    <source>
        <dbReference type="EMBL" id="MBB5337839.1"/>
    </source>
</evidence>
<dbReference type="Proteomes" id="UP000569005">
    <property type="component" value="Unassembled WGS sequence"/>
</dbReference>
<dbReference type="EMBL" id="JACHEA010000001">
    <property type="protein sequence ID" value="MBB5337839.1"/>
    <property type="molecule type" value="Genomic_DNA"/>
</dbReference>
<name>A0ACC5NTS1_9BACT</name>
<sequence length="163" mass="18527">MIPIVYAELRHLAAHYLRGERSDHTLQPTALVNEAYLRLTKLHNVDWQSRSHFLAMAATVMRRILVDHARAHAANKREGFREAISLEETILVSAGRSPELIALDDALSRLATIDTRRSKIVELRFFGGLSEEETGQLLGVSARTVKRDWRVAKAWLYNEINGK</sequence>
<accession>A0ACC5NTS1</accession>
<protein>
    <submittedName>
        <fullName evidence="1">RNA polymerase sigma factor (TIGR02999 family)</fullName>
    </submittedName>
</protein>
<evidence type="ECO:0000313" key="2">
    <source>
        <dbReference type="Proteomes" id="UP000569005"/>
    </source>
</evidence>
<reference evidence="1" key="1">
    <citation type="submission" date="2020-08" db="EMBL/GenBank/DDBJ databases">
        <title>Genomic Encyclopedia of Type Strains, Phase IV (KMG-V): Genome sequencing to study the core and pangenomes of soil and plant-associated prokaryotes.</title>
        <authorList>
            <person name="Whitman W."/>
        </authorList>
    </citation>
    <scope>NUCLEOTIDE SEQUENCE</scope>
    <source>
        <strain evidence="1">M8UP15</strain>
    </source>
</reference>
<organism evidence="1 2">
    <name type="scientific">Tunturiibacter gelidiferens</name>
    <dbReference type="NCBI Taxonomy" id="3069689"/>
    <lineage>
        <taxon>Bacteria</taxon>
        <taxon>Pseudomonadati</taxon>
        <taxon>Acidobacteriota</taxon>
        <taxon>Terriglobia</taxon>
        <taxon>Terriglobales</taxon>
        <taxon>Acidobacteriaceae</taxon>
        <taxon>Tunturiibacter</taxon>
    </lineage>
</organism>
<gene>
    <name evidence="1" type="ORF">HDF13_000172</name>
</gene>
<proteinExistence type="predicted"/>